<dbReference type="InterPro" id="IPR050490">
    <property type="entry name" value="Bact_solute-bd_prot1"/>
</dbReference>
<dbReference type="Proteomes" id="UP001596122">
    <property type="component" value="Unassembled WGS sequence"/>
</dbReference>
<accession>A0ABW0GTB4</accession>
<evidence type="ECO:0000256" key="5">
    <source>
        <dbReference type="SAM" id="SignalP"/>
    </source>
</evidence>
<comment type="similarity">
    <text evidence="2">Belongs to the bacterial solute-binding protein 1 family.</text>
</comment>
<dbReference type="RefSeq" id="WP_340268560.1">
    <property type="nucleotide sequence ID" value="NZ_JBBEOG010000003.1"/>
</dbReference>
<keyword evidence="7" id="KW-1185">Reference proteome</keyword>
<dbReference type="SUPFAM" id="SSF53850">
    <property type="entry name" value="Periplasmic binding protein-like II"/>
    <property type="match status" value="1"/>
</dbReference>
<dbReference type="Pfam" id="PF01547">
    <property type="entry name" value="SBP_bac_1"/>
    <property type="match status" value="1"/>
</dbReference>
<evidence type="ECO:0000313" key="6">
    <source>
        <dbReference type="EMBL" id="MFC5382485.1"/>
    </source>
</evidence>
<keyword evidence="3" id="KW-0813">Transport</keyword>
<evidence type="ECO:0000256" key="2">
    <source>
        <dbReference type="ARBA" id="ARBA00008520"/>
    </source>
</evidence>
<dbReference type="EMBL" id="JBHSLD010000027">
    <property type="protein sequence ID" value="MFC5382485.1"/>
    <property type="molecule type" value="Genomic_DNA"/>
</dbReference>
<evidence type="ECO:0000313" key="7">
    <source>
        <dbReference type="Proteomes" id="UP001596122"/>
    </source>
</evidence>
<name>A0ABW0GTB4_9MICO</name>
<organism evidence="6 7">
    <name type="scientific">Aquipuribacter nitratireducens</name>
    <dbReference type="NCBI Taxonomy" id="650104"/>
    <lineage>
        <taxon>Bacteria</taxon>
        <taxon>Bacillati</taxon>
        <taxon>Actinomycetota</taxon>
        <taxon>Actinomycetes</taxon>
        <taxon>Micrococcales</taxon>
        <taxon>Intrasporangiaceae</taxon>
        <taxon>Aquipuribacter</taxon>
    </lineage>
</organism>
<evidence type="ECO:0000256" key="3">
    <source>
        <dbReference type="ARBA" id="ARBA00022448"/>
    </source>
</evidence>
<reference evidence="7" key="1">
    <citation type="journal article" date="2019" name="Int. J. Syst. Evol. Microbiol.">
        <title>The Global Catalogue of Microorganisms (GCM) 10K type strain sequencing project: providing services to taxonomists for standard genome sequencing and annotation.</title>
        <authorList>
            <consortium name="The Broad Institute Genomics Platform"/>
            <consortium name="The Broad Institute Genome Sequencing Center for Infectious Disease"/>
            <person name="Wu L."/>
            <person name="Ma J."/>
        </authorList>
    </citation>
    <scope>NUCLEOTIDE SEQUENCE [LARGE SCALE GENOMIC DNA]</scope>
    <source>
        <strain evidence="7">CCUG 43114</strain>
    </source>
</reference>
<gene>
    <name evidence="6" type="ORF">ACFPJ6_17095</name>
</gene>
<protein>
    <submittedName>
        <fullName evidence="6">ABC transporter substrate-binding protein</fullName>
    </submittedName>
</protein>
<proteinExistence type="inferred from homology"/>
<dbReference type="PANTHER" id="PTHR43649">
    <property type="entry name" value="ARABINOSE-BINDING PROTEIN-RELATED"/>
    <property type="match status" value="1"/>
</dbReference>
<evidence type="ECO:0000256" key="4">
    <source>
        <dbReference type="ARBA" id="ARBA00022729"/>
    </source>
</evidence>
<dbReference type="PANTHER" id="PTHR43649:SF31">
    <property type="entry name" value="SN-GLYCEROL-3-PHOSPHATE-BINDING PERIPLASMIC PROTEIN UGPB"/>
    <property type="match status" value="1"/>
</dbReference>
<dbReference type="InterPro" id="IPR006059">
    <property type="entry name" value="SBP"/>
</dbReference>
<comment type="subcellular location">
    <subcellularLocation>
        <location evidence="1">Cell envelope</location>
    </subcellularLocation>
</comment>
<keyword evidence="4 5" id="KW-0732">Signal</keyword>
<sequence length="433" mass="47264">MRNVRATAAVALAVAGALAVTACGSGEGGEAAAAEDQVLRLWHFESETSAMGIAWEEAIRVFEEETGATVEFEPRSFEQIRTTASQVLNSSEAPDILEYNKGNATAGLLSSQGLLMPLDDAVAEYGWDSQLAPALQTTARYDENGIMGSGSWYGVPNYGEFVEVYYNVDAFEEAGVEVPTTLEELEQVLQTFADQGTTPLAEAAAEYPLGQLWYQLALTQADRDFVDRYQLYTGEVDWQDEPISYATQTVKDWTDAGYISTDATGLTAEDAGTAFIRGEHPLFYSGSWWHNRFATEITDFEWGTFLFPADMAPGSAGNMWVIPTEARNPELAQEFIDITMRPEIQALIGNNGGVPVAADPSDITDEKSAELIANFNTLNERDGIAFYPDWPTATFYDDLNAGLQELLNGTSSPDEVQQQLGEQYRDGVADITG</sequence>
<feature type="chain" id="PRO_5047107313" evidence="5">
    <location>
        <begin position="23"/>
        <end position="433"/>
    </location>
</feature>
<feature type="signal peptide" evidence="5">
    <location>
        <begin position="1"/>
        <end position="22"/>
    </location>
</feature>
<comment type="caution">
    <text evidence="6">The sequence shown here is derived from an EMBL/GenBank/DDBJ whole genome shotgun (WGS) entry which is preliminary data.</text>
</comment>
<evidence type="ECO:0000256" key="1">
    <source>
        <dbReference type="ARBA" id="ARBA00004196"/>
    </source>
</evidence>
<dbReference type="PROSITE" id="PS51257">
    <property type="entry name" value="PROKAR_LIPOPROTEIN"/>
    <property type="match status" value="1"/>
</dbReference>
<dbReference type="Gene3D" id="3.40.190.10">
    <property type="entry name" value="Periplasmic binding protein-like II"/>
    <property type="match status" value="1"/>
</dbReference>